<dbReference type="GO" id="GO:0003779">
    <property type="term" value="F:actin binding"/>
    <property type="evidence" value="ECO:0007669"/>
    <property type="project" value="TreeGrafter"/>
</dbReference>
<proteinExistence type="predicted"/>
<dbReference type="PANTHER" id="PTHR12751:SF18">
    <property type="entry name" value="PHOSPHATASE AND ACTIN REGULATOR 1"/>
    <property type="match status" value="1"/>
</dbReference>
<sequence>MNYFSHDGDDDMSLADMMSMKVNVSSPNANDKKMDTNAMWNDWSYQNELYHQQLQSSYYQLQYLQQQQMMMMMRNSTSSRRSSTVSSTSSNASRYRPSLSYQLSPSTSNSSVKHRSEPTKRTAVTPINTSRSNRMSPSSASSTPTTPNSIELPKRRQSLGKRIKKVLGITEHGAAVADKRQAGELPKLIPVDTSFSASPSSSTKSKGRSSSSSSCSTSFPSPSFMAHNTSLPASPNSSISSRHNHHQRRSRPPPFAAVEQLPSPAASTVSTTTCSSNTDSSITTNSSKKSLSFNPVIKLHETFSAQEYDRRCDTGATCQKLTPVLALKIKEELNNFKLNDMFVHIDSRQNTHFFM</sequence>
<feature type="compositionally biased region" description="Low complexity" evidence="1">
    <location>
        <begin position="73"/>
        <end position="90"/>
    </location>
</feature>
<dbReference type="Proteomes" id="UP000053815">
    <property type="component" value="Unassembled WGS sequence"/>
</dbReference>
<feature type="region of interest" description="Disordered" evidence="1">
    <location>
        <begin position="191"/>
        <end position="288"/>
    </location>
</feature>
<feature type="compositionally biased region" description="Basic residues" evidence="1">
    <location>
        <begin position="242"/>
        <end position="251"/>
    </location>
</feature>
<feature type="compositionally biased region" description="Low complexity" evidence="1">
    <location>
        <begin position="128"/>
        <end position="149"/>
    </location>
</feature>
<accession>A0A0C9LT42</accession>
<feature type="compositionally biased region" description="Polar residues" evidence="1">
    <location>
        <begin position="99"/>
        <end position="111"/>
    </location>
</feature>
<evidence type="ECO:0000313" key="2">
    <source>
        <dbReference type="EMBL" id="GAN03370.1"/>
    </source>
</evidence>
<dbReference type="EMBL" id="DF836328">
    <property type="protein sequence ID" value="GAN03370.1"/>
    <property type="molecule type" value="Genomic_DNA"/>
</dbReference>
<dbReference type="PANTHER" id="PTHR12751">
    <property type="entry name" value="PHOSPHATASE AND ACTIN REGULATOR PHACTR"/>
    <property type="match status" value="1"/>
</dbReference>
<feature type="compositionally biased region" description="Low complexity" evidence="1">
    <location>
        <begin position="193"/>
        <end position="224"/>
    </location>
</feature>
<reference evidence="2" key="1">
    <citation type="submission" date="2014-09" db="EMBL/GenBank/DDBJ databases">
        <title>Draft genome sequence of an oleaginous Mucoromycotina fungus Mucor ambiguus NBRC6742.</title>
        <authorList>
            <person name="Takeda I."/>
            <person name="Yamane N."/>
            <person name="Morita T."/>
            <person name="Tamano K."/>
            <person name="Machida M."/>
            <person name="Baker S."/>
            <person name="Koike H."/>
        </authorList>
    </citation>
    <scope>NUCLEOTIDE SEQUENCE</scope>
    <source>
        <strain evidence="2">NBRC 6742</strain>
    </source>
</reference>
<feature type="region of interest" description="Disordered" evidence="1">
    <location>
        <begin position="73"/>
        <end position="156"/>
    </location>
</feature>
<dbReference type="STRING" id="91626.A0A0C9LT42"/>
<organism evidence="2">
    <name type="scientific">Mucor ambiguus</name>
    <dbReference type="NCBI Taxonomy" id="91626"/>
    <lineage>
        <taxon>Eukaryota</taxon>
        <taxon>Fungi</taxon>
        <taxon>Fungi incertae sedis</taxon>
        <taxon>Mucoromycota</taxon>
        <taxon>Mucoromycotina</taxon>
        <taxon>Mucoromycetes</taxon>
        <taxon>Mucorales</taxon>
        <taxon>Mucorineae</taxon>
        <taxon>Mucoraceae</taxon>
        <taxon>Mucor</taxon>
    </lineage>
</organism>
<name>A0A0C9LT42_9FUNG</name>
<dbReference type="AlphaFoldDB" id="A0A0C9LT42"/>
<keyword evidence="3" id="KW-1185">Reference proteome</keyword>
<evidence type="ECO:0000313" key="3">
    <source>
        <dbReference type="Proteomes" id="UP000053815"/>
    </source>
</evidence>
<dbReference type="GO" id="GO:0030036">
    <property type="term" value="P:actin cytoskeleton organization"/>
    <property type="evidence" value="ECO:0007669"/>
    <property type="project" value="TreeGrafter"/>
</dbReference>
<dbReference type="OrthoDB" id="5563016at2759"/>
<evidence type="ECO:0000256" key="1">
    <source>
        <dbReference type="SAM" id="MobiDB-lite"/>
    </source>
</evidence>
<feature type="compositionally biased region" description="Low complexity" evidence="1">
    <location>
        <begin position="267"/>
        <end position="288"/>
    </location>
</feature>
<protein>
    <submittedName>
        <fullName evidence="2">Uncharacterized protein</fullName>
    </submittedName>
</protein>
<gene>
    <name evidence="2" type="ORF">MAM1_0039c02823</name>
</gene>